<dbReference type="Proteomes" id="UP000198847">
    <property type="component" value="Unassembled WGS sequence"/>
</dbReference>
<dbReference type="PANTHER" id="PTHR21294">
    <property type="entry name" value="ELECTRON TRANSFER FLAVOPROTEIN BETA-SUBUNIT"/>
    <property type="match status" value="1"/>
</dbReference>
<dbReference type="EMBL" id="FODY01000020">
    <property type="protein sequence ID" value="SEP34858.1"/>
    <property type="molecule type" value="Genomic_DNA"/>
</dbReference>
<dbReference type="InterPro" id="IPR012255">
    <property type="entry name" value="ETF_b"/>
</dbReference>
<dbReference type="GO" id="GO:0009055">
    <property type="term" value="F:electron transfer activity"/>
    <property type="evidence" value="ECO:0007669"/>
    <property type="project" value="InterPro"/>
</dbReference>
<keyword evidence="4" id="KW-1185">Reference proteome</keyword>
<protein>
    <recommendedName>
        <fullName evidence="1">Electron transfer flavoprotein small subunit</fullName>
    </recommendedName>
</protein>
<feature type="domain" description="Electron transfer flavoprotein alpha/beta-subunit N-terminal" evidence="2">
    <location>
        <begin position="27"/>
        <end position="218"/>
    </location>
</feature>
<gene>
    <name evidence="3" type="ORF">SAMN04490178_12027</name>
</gene>
<organism evidence="3 4">
    <name type="scientific">Propionispora vibrioides</name>
    <dbReference type="NCBI Taxonomy" id="112903"/>
    <lineage>
        <taxon>Bacteria</taxon>
        <taxon>Bacillati</taxon>
        <taxon>Bacillota</taxon>
        <taxon>Negativicutes</taxon>
        <taxon>Selenomonadales</taxon>
        <taxon>Sporomusaceae</taxon>
        <taxon>Propionispora</taxon>
    </lineage>
</organism>
<dbReference type="RefSeq" id="WP_091749168.1">
    <property type="nucleotide sequence ID" value="NZ_FODY01000020.1"/>
</dbReference>
<dbReference type="AlphaFoldDB" id="A0A1H8X6B1"/>
<dbReference type="PANTHER" id="PTHR21294:SF17">
    <property type="entry name" value="PROTEIN FIXA"/>
    <property type="match status" value="1"/>
</dbReference>
<name>A0A1H8X6B1_9FIRM</name>
<dbReference type="InterPro" id="IPR014729">
    <property type="entry name" value="Rossmann-like_a/b/a_fold"/>
</dbReference>
<dbReference type="CDD" id="cd01714">
    <property type="entry name" value="ETF_beta"/>
    <property type="match status" value="1"/>
</dbReference>
<dbReference type="OrthoDB" id="9804960at2"/>
<accession>A0A1H8X6B1</accession>
<dbReference type="SMART" id="SM00893">
    <property type="entry name" value="ETF"/>
    <property type="match status" value="1"/>
</dbReference>
<proteinExistence type="predicted"/>
<evidence type="ECO:0000313" key="3">
    <source>
        <dbReference type="EMBL" id="SEP34858.1"/>
    </source>
</evidence>
<dbReference type="Gene3D" id="3.40.50.620">
    <property type="entry name" value="HUPs"/>
    <property type="match status" value="1"/>
</dbReference>
<dbReference type="InterPro" id="IPR014730">
    <property type="entry name" value="ETF_a/b_N"/>
</dbReference>
<evidence type="ECO:0000313" key="4">
    <source>
        <dbReference type="Proteomes" id="UP000198847"/>
    </source>
</evidence>
<dbReference type="STRING" id="112903.SAMN04490178_12027"/>
<reference evidence="3 4" key="1">
    <citation type="submission" date="2016-10" db="EMBL/GenBank/DDBJ databases">
        <authorList>
            <person name="de Groot N.N."/>
        </authorList>
    </citation>
    <scope>NUCLEOTIDE SEQUENCE [LARGE SCALE GENOMIC DNA]</scope>
    <source>
        <strain evidence="3 4">DSM 13305</strain>
    </source>
</reference>
<dbReference type="SUPFAM" id="SSF52402">
    <property type="entry name" value="Adenine nucleotide alpha hydrolases-like"/>
    <property type="match status" value="1"/>
</dbReference>
<evidence type="ECO:0000259" key="2">
    <source>
        <dbReference type="SMART" id="SM00893"/>
    </source>
</evidence>
<dbReference type="InterPro" id="IPR033948">
    <property type="entry name" value="ETF_beta_N"/>
</dbReference>
<dbReference type="PIRSF" id="PIRSF000090">
    <property type="entry name" value="Beta-ETF"/>
    <property type="match status" value="1"/>
</dbReference>
<sequence length="273" mass="29021">MGLNIAVCIKSVPDPAYYDKISIDPKTKTITRKGIPAIISPGDKHALEAALQLKDQYGGTVTVIGMAPPEAKRELFEALAMGADEAVLLSDRAFAGADTLATSYTLAQGLKRNGDFDLVLTGTESADGATSQVPAQLAECLGIPHLWNVKEFALTEQRKIQAKVKLEAATGEYLITLPALLAVSREVNKPRYTTAFGIVKAKGKKLTVIDNRELQADAKKIGQQGSPTWPGDIFIASLSRKGQALTGTPEEIAANLIEKIRAAGITPVVAKEA</sequence>
<dbReference type="Pfam" id="PF01012">
    <property type="entry name" value="ETF"/>
    <property type="match status" value="1"/>
</dbReference>
<evidence type="ECO:0000256" key="1">
    <source>
        <dbReference type="ARBA" id="ARBA00042002"/>
    </source>
</evidence>